<dbReference type="Pfam" id="PF00141">
    <property type="entry name" value="peroxidase"/>
    <property type="match status" value="1"/>
</dbReference>
<dbReference type="EMBL" id="JAZAVJ010000041">
    <property type="protein sequence ID" value="KAK7419070.1"/>
    <property type="molecule type" value="Genomic_DNA"/>
</dbReference>
<comment type="cofactor">
    <cofactor evidence="7">
        <name>Ca(2+)</name>
        <dbReference type="ChEBI" id="CHEBI:29108"/>
    </cofactor>
    <text evidence="7">Binds 2 calcium ions per subunit.</text>
</comment>
<dbReference type="Proteomes" id="UP001498476">
    <property type="component" value="Unassembled WGS sequence"/>
</dbReference>
<keyword evidence="3" id="KW-0408">Iron</keyword>
<evidence type="ECO:0000256" key="4">
    <source>
        <dbReference type="ARBA" id="ARBA00023002"/>
    </source>
</evidence>
<dbReference type="PRINTS" id="PR00462">
    <property type="entry name" value="LIGNINASE"/>
</dbReference>
<evidence type="ECO:0000256" key="2">
    <source>
        <dbReference type="ARBA" id="ARBA00022559"/>
    </source>
</evidence>
<evidence type="ECO:0000256" key="3">
    <source>
        <dbReference type="ARBA" id="ARBA00022617"/>
    </source>
</evidence>
<evidence type="ECO:0000256" key="5">
    <source>
        <dbReference type="ARBA" id="ARBA00023157"/>
    </source>
</evidence>
<dbReference type="PANTHER" id="PTHR31356">
    <property type="entry name" value="THYLAKOID LUMENAL 29 KDA PROTEIN, CHLOROPLASTIC-RELATED"/>
    <property type="match status" value="1"/>
</dbReference>
<dbReference type="InterPro" id="IPR044831">
    <property type="entry name" value="Ccp1-like"/>
</dbReference>
<evidence type="ECO:0000256" key="7">
    <source>
        <dbReference type="RuleBase" id="RU363051"/>
    </source>
</evidence>
<dbReference type="Gene3D" id="1.10.520.10">
    <property type="match status" value="1"/>
</dbReference>
<feature type="domain" description="Plant heme peroxidase family profile" evidence="8">
    <location>
        <begin position="120"/>
        <end position="281"/>
    </location>
</feature>
<keyword evidence="3" id="KW-0349">Heme</keyword>
<comment type="similarity">
    <text evidence="1 7">Belongs to the peroxidase family. Ligninase subfamily.</text>
</comment>
<dbReference type="PRINTS" id="PR00458">
    <property type="entry name" value="PEROXIDASE"/>
</dbReference>
<name>A0ABR1HD87_9HYPO</name>
<keyword evidence="7" id="KW-0479">Metal-binding</keyword>
<dbReference type="InterPro" id="IPR001621">
    <property type="entry name" value="Ligninase"/>
</dbReference>
<evidence type="ECO:0000259" key="8">
    <source>
        <dbReference type="PROSITE" id="PS50873"/>
    </source>
</evidence>
<protein>
    <recommendedName>
        <fullName evidence="7">Peroxidase</fullName>
        <ecNumber evidence="7">1.11.1.-</ecNumber>
    </recommendedName>
</protein>
<keyword evidence="10" id="KW-1185">Reference proteome</keyword>
<evidence type="ECO:0000313" key="9">
    <source>
        <dbReference type="EMBL" id="KAK7419070.1"/>
    </source>
</evidence>
<evidence type="ECO:0000313" key="10">
    <source>
        <dbReference type="Proteomes" id="UP001498476"/>
    </source>
</evidence>
<sequence>MKLVFPLVVLSQYTVSAFPGFDKLLHELARRQDAVQSQQMIGDLADGETTEVGRRTYSPPGSLNSTACRRDICCVWDYIQTDLTEIFFENNGACNRLARQAVRSGPHDAGAWSQTSRRGGADGSLLLSSDEISRTVNNGMEDIREVGLEILDRYQDFDISAGDLVQFMHNVAVVVCPLGPRMLTFVGRADNDESPGGLIPTDDLSVDRIIEIFANKTLGTRDLVALVGAHTVAEQSFRDTNRAGAAMDTTPGIWDITYYQEVLTDSPPSNVFRLDSDNRYLIRTVDMEC</sequence>
<dbReference type="PANTHER" id="PTHR31356:SF66">
    <property type="entry name" value="CATALASE-PEROXIDASE"/>
    <property type="match status" value="1"/>
</dbReference>
<gene>
    <name evidence="9" type="ORF">QQX98_003572</name>
</gene>
<keyword evidence="6" id="KW-0325">Glycoprotein</keyword>
<keyword evidence="2 7" id="KW-0575">Peroxidase</keyword>
<dbReference type="SUPFAM" id="SSF48113">
    <property type="entry name" value="Heme-dependent peroxidases"/>
    <property type="match status" value="1"/>
</dbReference>
<evidence type="ECO:0000256" key="6">
    <source>
        <dbReference type="ARBA" id="ARBA00023180"/>
    </source>
</evidence>
<dbReference type="EC" id="1.11.1.-" evidence="7"/>
<comment type="caution">
    <text evidence="9">The sequence shown here is derived from an EMBL/GenBank/DDBJ whole genome shotgun (WGS) entry which is preliminary data.</text>
</comment>
<reference evidence="9 10" key="1">
    <citation type="journal article" date="2025" name="Microbiol. Resour. Announc.">
        <title>Draft genome sequences for Neonectria magnoliae and Neonectria punicea, canker pathogens of Liriodendron tulipifera and Acer saccharum in West Virginia.</title>
        <authorList>
            <person name="Petronek H.M."/>
            <person name="Kasson M.T."/>
            <person name="Metheny A.M."/>
            <person name="Stauder C.M."/>
            <person name="Lovett B."/>
            <person name="Lynch S.C."/>
            <person name="Garnas J.R."/>
            <person name="Kasson L.R."/>
            <person name="Stajich J.E."/>
        </authorList>
    </citation>
    <scope>NUCLEOTIDE SEQUENCE [LARGE SCALE GENOMIC DNA]</scope>
    <source>
        <strain evidence="9 10">NRRL 64653</strain>
    </source>
</reference>
<keyword evidence="4 7" id="KW-0560">Oxidoreductase</keyword>
<proteinExistence type="inferred from homology"/>
<evidence type="ECO:0000256" key="1">
    <source>
        <dbReference type="ARBA" id="ARBA00006089"/>
    </source>
</evidence>
<dbReference type="PROSITE" id="PS00435">
    <property type="entry name" value="PEROXIDASE_1"/>
    <property type="match status" value="1"/>
</dbReference>
<dbReference type="InterPro" id="IPR002016">
    <property type="entry name" value="Haem_peroxidase"/>
</dbReference>
<accession>A0ABR1HD87</accession>
<organism evidence="9 10">
    <name type="scientific">Neonectria punicea</name>
    <dbReference type="NCBI Taxonomy" id="979145"/>
    <lineage>
        <taxon>Eukaryota</taxon>
        <taxon>Fungi</taxon>
        <taxon>Dikarya</taxon>
        <taxon>Ascomycota</taxon>
        <taxon>Pezizomycotina</taxon>
        <taxon>Sordariomycetes</taxon>
        <taxon>Hypocreomycetidae</taxon>
        <taxon>Hypocreales</taxon>
        <taxon>Nectriaceae</taxon>
        <taxon>Neonectria</taxon>
    </lineage>
</organism>
<dbReference type="PROSITE" id="PS50873">
    <property type="entry name" value="PEROXIDASE_4"/>
    <property type="match status" value="1"/>
</dbReference>
<dbReference type="InterPro" id="IPR019793">
    <property type="entry name" value="Peroxidases_heam-ligand_BS"/>
</dbReference>
<dbReference type="InterPro" id="IPR010255">
    <property type="entry name" value="Haem_peroxidase_sf"/>
</dbReference>
<keyword evidence="5" id="KW-1015">Disulfide bond</keyword>
<keyword evidence="7" id="KW-0106">Calcium</keyword>